<evidence type="ECO:0000256" key="1">
    <source>
        <dbReference type="SAM" id="MobiDB-lite"/>
    </source>
</evidence>
<protein>
    <submittedName>
        <fullName evidence="2">Uncharacterized protein</fullName>
    </submittedName>
</protein>
<name>A0ABN8ITV6_9NEOP</name>
<feature type="non-terminal residue" evidence="2">
    <location>
        <position position="95"/>
    </location>
</feature>
<dbReference type="Proteomes" id="UP000837857">
    <property type="component" value="Chromosome 4"/>
</dbReference>
<feature type="region of interest" description="Disordered" evidence="1">
    <location>
        <begin position="1"/>
        <end position="36"/>
    </location>
</feature>
<proteinExistence type="predicted"/>
<dbReference type="EMBL" id="OW152816">
    <property type="protein sequence ID" value="CAH2066655.1"/>
    <property type="molecule type" value="Genomic_DNA"/>
</dbReference>
<keyword evidence="3" id="KW-1185">Reference proteome</keyword>
<feature type="compositionally biased region" description="Basic residues" evidence="1">
    <location>
        <begin position="83"/>
        <end position="95"/>
    </location>
</feature>
<accession>A0ABN8ITV6</accession>
<organism evidence="2 3">
    <name type="scientific">Iphiclides podalirius</name>
    <name type="common">scarce swallowtail</name>
    <dbReference type="NCBI Taxonomy" id="110791"/>
    <lineage>
        <taxon>Eukaryota</taxon>
        <taxon>Metazoa</taxon>
        <taxon>Ecdysozoa</taxon>
        <taxon>Arthropoda</taxon>
        <taxon>Hexapoda</taxon>
        <taxon>Insecta</taxon>
        <taxon>Pterygota</taxon>
        <taxon>Neoptera</taxon>
        <taxon>Endopterygota</taxon>
        <taxon>Lepidoptera</taxon>
        <taxon>Glossata</taxon>
        <taxon>Ditrysia</taxon>
        <taxon>Papilionoidea</taxon>
        <taxon>Papilionidae</taxon>
        <taxon>Papilioninae</taxon>
        <taxon>Iphiclides</taxon>
    </lineage>
</organism>
<sequence length="95" mass="9919">MRSSASGSRSGAVRGRRPLICAPRRQRPGGAGRLRTCAVPNRGARAGQWGAARGGGTCASAPGRRAASQCNMPSYSAAPAQPLRRRSNFLRNSRG</sequence>
<reference evidence="2" key="1">
    <citation type="submission" date="2022-03" db="EMBL/GenBank/DDBJ databases">
        <authorList>
            <person name="Martin H S."/>
        </authorList>
    </citation>
    <scope>NUCLEOTIDE SEQUENCE</scope>
</reference>
<feature type="region of interest" description="Disordered" evidence="1">
    <location>
        <begin position="73"/>
        <end position="95"/>
    </location>
</feature>
<feature type="compositionally biased region" description="Low complexity" evidence="1">
    <location>
        <begin position="1"/>
        <end position="13"/>
    </location>
</feature>
<gene>
    <name evidence="2" type="ORF">IPOD504_LOCUS13526</name>
</gene>
<evidence type="ECO:0000313" key="3">
    <source>
        <dbReference type="Proteomes" id="UP000837857"/>
    </source>
</evidence>
<evidence type="ECO:0000313" key="2">
    <source>
        <dbReference type="EMBL" id="CAH2066655.1"/>
    </source>
</evidence>